<name>A0ABV1ELX0_9FIRM</name>
<dbReference type="EMBL" id="JBBMFT010000001">
    <property type="protein sequence ID" value="MEQ2454932.1"/>
    <property type="molecule type" value="Genomic_DNA"/>
</dbReference>
<reference evidence="1 2" key="1">
    <citation type="submission" date="2024-03" db="EMBL/GenBank/DDBJ databases">
        <title>Human intestinal bacterial collection.</title>
        <authorList>
            <person name="Pauvert C."/>
            <person name="Hitch T.C.A."/>
            <person name="Clavel T."/>
        </authorList>
    </citation>
    <scope>NUCLEOTIDE SEQUENCE [LARGE SCALE GENOMIC DNA]</scope>
    <source>
        <strain evidence="1 2">CLA-AP-H34</strain>
    </source>
</reference>
<protein>
    <submittedName>
        <fullName evidence="1">Uncharacterized protein</fullName>
    </submittedName>
</protein>
<proteinExistence type="predicted"/>
<dbReference type="Proteomes" id="UP001440599">
    <property type="component" value="Unassembled WGS sequence"/>
</dbReference>
<organism evidence="1 2">
    <name type="scientific">Flavonifractor hominis</name>
    <dbReference type="NCBI Taxonomy" id="3133178"/>
    <lineage>
        <taxon>Bacteria</taxon>
        <taxon>Bacillati</taxon>
        <taxon>Bacillota</taxon>
        <taxon>Clostridia</taxon>
        <taxon>Eubacteriales</taxon>
        <taxon>Oscillospiraceae</taxon>
        <taxon>Flavonifractor</taxon>
    </lineage>
</organism>
<evidence type="ECO:0000313" key="2">
    <source>
        <dbReference type="Proteomes" id="UP001440599"/>
    </source>
</evidence>
<evidence type="ECO:0000313" key="1">
    <source>
        <dbReference type="EMBL" id="MEQ2454932.1"/>
    </source>
</evidence>
<comment type="caution">
    <text evidence="1">The sequence shown here is derived from an EMBL/GenBank/DDBJ whole genome shotgun (WGS) entry which is preliminary data.</text>
</comment>
<sequence length="41" mass="4752">MKKQKERPHCLRAQTAGPTMVFVHENHHYDITNISYLQGGD</sequence>
<keyword evidence="2" id="KW-1185">Reference proteome</keyword>
<gene>
    <name evidence="1" type="ORF">WMO45_00200</name>
</gene>
<dbReference type="RefSeq" id="WP_349138608.1">
    <property type="nucleotide sequence ID" value="NZ_JBBMFT010000001.1"/>
</dbReference>
<accession>A0ABV1ELX0</accession>